<dbReference type="InterPro" id="IPR021055">
    <property type="entry name" value="T4BSS_IcmL/DotI"/>
</dbReference>
<evidence type="ECO:0000313" key="4">
    <source>
        <dbReference type="Proteomes" id="UP000653156"/>
    </source>
</evidence>
<protein>
    <submittedName>
        <fullName evidence="3">DotI/IcmL/TraM family protein</fullName>
    </submittedName>
</protein>
<accession>A0A892ZMT1</accession>
<evidence type="ECO:0000256" key="1">
    <source>
        <dbReference type="SAM" id="MobiDB-lite"/>
    </source>
</evidence>
<proteinExistence type="predicted"/>
<keyword evidence="2" id="KW-0812">Transmembrane</keyword>
<feature type="region of interest" description="Disordered" evidence="1">
    <location>
        <begin position="1"/>
        <end position="35"/>
    </location>
</feature>
<feature type="transmembrane region" description="Helical" evidence="2">
    <location>
        <begin position="76"/>
        <end position="95"/>
    </location>
</feature>
<gene>
    <name evidence="3" type="ORF">JQU52_06455</name>
</gene>
<organism evidence="3 4">
    <name type="scientific">Paralysiella testudinis</name>
    <dbReference type="NCBI Taxonomy" id="2809020"/>
    <lineage>
        <taxon>Bacteria</taxon>
        <taxon>Pseudomonadati</taxon>
        <taxon>Pseudomonadota</taxon>
        <taxon>Betaproteobacteria</taxon>
        <taxon>Neisseriales</taxon>
        <taxon>Neisseriaceae</taxon>
        <taxon>Paralysiella</taxon>
    </lineage>
</organism>
<feature type="compositionally biased region" description="Basic and acidic residues" evidence="1">
    <location>
        <begin position="26"/>
        <end position="35"/>
    </location>
</feature>
<dbReference type="Pfam" id="PF11393">
    <property type="entry name" value="T4BSS_DotI_IcmL"/>
    <property type="match status" value="1"/>
</dbReference>
<sequence>MSAEDKDLEKDLPDSAKQDEPDEDSHEGNISDKELEKRALVEQYLTPPTSPLEQVIAENAELKLALLQAKSSNKRIWTLVALMALLVGVVVYTWVAVFPKYKYIATTDNRAICQAAASDNPLVTPATLAAYAQEAVVNSYTYDYVNYREDLNRIGNTYYTDNGRAAYFNSHP</sequence>
<reference evidence="3" key="1">
    <citation type="submission" date="2021-02" db="EMBL/GenBank/DDBJ databases">
        <title>Neisseriaceae sp. 26B isolated from the cloaca of a Common Toad-headed Turtle (Mesoclemmys nasuta).</title>
        <authorList>
            <person name="Spergser J."/>
            <person name="Busse H.-J."/>
        </authorList>
    </citation>
    <scope>NUCLEOTIDE SEQUENCE</scope>
    <source>
        <strain evidence="3">26B</strain>
    </source>
</reference>
<dbReference type="AlphaFoldDB" id="A0A892ZMT1"/>
<keyword evidence="2" id="KW-1133">Transmembrane helix</keyword>
<evidence type="ECO:0000256" key="2">
    <source>
        <dbReference type="SAM" id="Phobius"/>
    </source>
</evidence>
<evidence type="ECO:0000313" key="3">
    <source>
        <dbReference type="EMBL" id="QRQ83006.1"/>
    </source>
</evidence>
<dbReference type="Proteomes" id="UP000653156">
    <property type="component" value="Chromosome"/>
</dbReference>
<dbReference type="RefSeq" id="WP_230340304.1">
    <property type="nucleotide sequence ID" value="NZ_CP069798.1"/>
</dbReference>
<name>A0A892ZMT1_9NEIS</name>
<keyword evidence="4" id="KW-1185">Reference proteome</keyword>
<feature type="compositionally biased region" description="Basic and acidic residues" evidence="1">
    <location>
        <begin position="1"/>
        <end position="19"/>
    </location>
</feature>
<keyword evidence="2" id="KW-0472">Membrane</keyword>
<dbReference type="KEGG" id="ptes:JQU52_06455"/>
<dbReference type="EMBL" id="CP069798">
    <property type="protein sequence ID" value="QRQ83006.1"/>
    <property type="molecule type" value="Genomic_DNA"/>
</dbReference>